<reference evidence="2 3" key="1">
    <citation type="submission" date="2017-06" db="EMBL/GenBank/DDBJ databases">
        <authorList>
            <person name="Kim H.J."/>
            <person name="Triplett B.A."/>
        </authorList>
    </citation>
    <scope>NUCLEOTIDE SEQUENCE [LARGE SCALE GENOMIC DNA]</scope>
    <source>
        <strain evidence="2">FRACA_ARgP5</strain>
    </source>
</reference>
<dbReference type="OrthoDB" id="5194826at2"/>
<feature type="compositionally biased region" description="Pro residues" evidence="1">
    <location>
        <begin position="143"/>
        <end position="162"/>
    </location>
</feature>
<evidence type="ECO:0000313" key="2">
    <source>
        <dbReference type="EMBL" id="SNQ48029.1"/>
    </source>
</evidence>
<proteinExistence type="predicted"/>
<dbReference type="EMBL" id="FZMO01000131">
    <property type="protein sequence ID" value="SNQ48029.1"/>
    <property type="molecule type" value="Genomic_DNA"/>
</dbReference>
<dbReference type="AlphaFoldDB" id="A0A2I2KQU7"/>
<organism evidence="2 3">
    <name type="scientific">Frankia canadensis</name>
    <dbReference type="NCBI Taxonomy" id="1836972"/>
    <lineage>
        <taxon>Bacteria</taxon>
        <taxon>Bacillati</taxon>
        <taxon>Actinomycetota</taxon>
        <taxon>Actinomycetes</taxon>
        <taxon>Frankiales</taxon>
        <taxon>Frankiaceae</taxon>
        <taxon>Frankia</taxon>
    </lineage>
</organism>
<name>A0A2I2KQU7_9ACTN</name>
<evidence type="ECO:0000313" key="3">
    <source>
        <dbReference type="Proteomes" id="UP000234331"/>
    </source>
</evidence>
<accession>A0A2I2KQU7</accession>
<gene>
    <name evidence="2" type="ORF">FRACA_2160010</name>
</gene>
<feature type="region of interest" description="Disordered" evidence="1">
    <location>
        <begin position="137"/>
        <end position="176"/>
    </location>
</feature>
<feature type="region of interest" description="Disordered" evidence="1">
    <location>
        <begin position="48"/>
        <end position="70"/>
    </location>
</feature>
<dbReference type="Proteomes" id="UP000234331">
    <property type="component" value="Unassembled WGS sequence"/>
</dbReference>
<protein>
    <submittedName>
        <fullName evidence="2">Uncharacterized protein</fullName>
    </submittedName>
</protein>
<sequence>MSTPHPLPLPLHERLQIVYHRLDELPPPASAQEALTQLNTTLDAVEDEYSGVPRDPNPGLKFDGRMYPPRDDYINRQPDGGLEAVTKGNIIKIGPTGETTILSRRSEEVVYYRPAADPVSAPERSVSGRIADLKHRLAQTAPEPMPEQGPVPPREHPFPGPDMDPGVGVEGPSPLS</sequence>
<keyword evidence="3" id="KW-1185">Reference proteome</keyword>
<dbReference type="RefSeq" id="WP_133150652.1">
    <property type="nucleotide sequence ID" value="NZ_FZMO01000131.1"/>
</dbReference>
<evidence type="ECO:0000256" key="1">
    <source>
        <dbReference type="SAM" id="MobiDB-lite"/>
    </source>
</evidence>